<dbReference type="STRING" id="57664.SAMN05661003_1226"/>
<keyword evidence="6" id="KW-1185">Reference proteome</keyword>
<dbReference type="Proteomes" id="UP000243205">
    <property type="component" value="Unassembled WGS sequence"/>
</dbReference>
<dbReference type="SUPFAM" id="SSF52540">
    <property type="entry name" value="P-loop containing nucleoside triphosphate hydrolases"/>
    <property type="match status" value="1"/>
</dbReference>
<dbReference type="RefSeq" id="WP_092080443.1">
    <property type="nucleotide sequence ID" value="NZ_FNAQ01000022.1"/>
</dbReference>
<dbReference type="InterPro" id="IPR003593">
    <property type="entry name" value="AAA+_ATPase"/>
</dbReference>
<dbReference type="EMBL" id="FNAQ01000022">
    <property type="protein sequence ID" value="SDE64927.1"/>
    <property type="molecule type" value="Genomic_DNA"/>
</dbReference>
<reference evidence="6" key="1">
    <citation type="submission" date="2016-10" db="EMBL/GenBank/DDBJ databases">
        <authorList>
            <person name="Varghese N."/>
            <person name="Submissions S."/>
        </authorList>
    </citation>
    <scope>NUCLEOTIDE SEQUENCE [LARGE SCALE GENOMIC DNA]</scope>
    <source>
        <strain evidence="6">DSM 8987</strain>
    </source>
</reference>
<feature type="domain" description="ABC transporter" evidence="4">
    <location>
        <begin position="12"/>
        <end position="242"/>
    </location>
</feature>
<dbReference type="OrthoDB" id="9805130at2"/>
<gene>
    <name evidence="5" type="ORF">SAMN05661003_1226</name>
</gene>
<evidence type="ECO:0000256" key="3">
    <source>
        <dbReference type="ARBA" id="ARBA00022840"/>
    </source>
</evidence>
<dbReference type="PANTHER" id="PTHR42711:SF16">
    <property type="entry name" value="ABC TRANSPORTER ATP-BINDING PROTEIN"/>
    <property type="match status" value="1"/>
</dbReference>
<keyword evidence="2" id="KW-0547">Nucleotide-binding</keyword>
<evidence type="ECO:0000259" key="4">
    <source>
        <dbReference type="PROSITE" id="PS50893"/>
    </source>
</evidence>
<evidence type="ECO:0000256" key="1">
    <source>
        <dbReference type="ARBA" id="ARBA00022448"/>
    </source>
</evidence>
<evidence type="ECO:0000313" key="5">
    <source>
        <dbReference type="EMBL" id="SDE64927.1"/>
    </source>
</evidence>
<dbReference type="PANTHER" id="PTHR42711">
    <property type="entry name" value="ABC TRANSPORTER ATP-BINDING PROTEIN"/>
    <property type="match status" value="1"/>
</dbReference>
<evidence type="ECO:0000313" key="6">
    <source>
        <dbReference type="Proteomes" id="UP000243205"/>
    </source>
</evidence>
<dbReference type="AlphaFoldDB" id="A0A1G7EMS0"/>
<keyword evidence="1" id="KW-0813">Transport</keyword>
<dbReference type="InterPro" id="IPR003439">
    <property type="entry name" value="ABC_transporter-like_ATP-bd"/>
</dbReference>
<evidence type="ECO:0000256" key="2">
    <source>
        <dbReference type="ARBA" id="ARBA00022741"/>
    </source>
</evidence>
<sequence>MGVEQPLGSPILEVQGLHKRFGSVQAVAQVDFTVAQGELFGFLGPNGAGKTTTINMLTGLARPDGGSVRIAGIDCIANPRAAQHLIGVVPDESNLYPELSGFDNLCFCAALYGLPRRERQLRARQLLDQFGLSAAADRKFSQYSKGMKRKLTIAAGIIHRPPILFLDEPTTGIDVASARQVREKIADLHRQGTTIFLTTHYIEEAERLCQRIAFIVAGRIVRCATLGALLEPVRQRHQLLISCTLSDRVVMAELARHLAAVFPALQVQAGAAGQIRLEGEQPIAVGPLVRLIEAQGGEVFEARRLQPNLEEVFLQITGLDAQALQGEAAGRGRRGGQA</sequence>
<dbReference type="InterPro" id="IPR050763">
    <property type="entry name" value="ABC_transporter_ATP-binding"/>
</dbReference>
<dbReference type="Pfam" id="PF00005">
    <property type="entry name" value="ABC_tran"/>
    <property type="match status" value="1"/>
</dbReference>
<organism evidence="5 6">
    <name type="scientific">Desulfuromonas thiophila</name>
    <dbReference type="NCBI Taxonomy" id="57664"/>
    <lineage>
        <taxon>Bacteria</taxon>
        <taxon>Pseudomonadati</taxon>
        <taxon>Thermodesulfobacteriota</taxon>
        <taxon>Desulfuromonadia</taxon>
        <taxon>Desulfuromonadales</taxon>
        <taxon>Desulfuromonadaceae</taxon>
        <taxon>Desulfuromonas</taxon>
    </lineage>
</organism>
<dbReference type="SMART" id="SM00382">
    <property type="entry name" value="AAA"/>
    <property type="match status" value="1"/>
</dbReference>
<keyword evidence="3 5" id="KW-0067">ATP-binding</keyword>
<proteinExistence type="predicted"/>
<protein>
    <submittedName>
        <fullName evidence="5">ABC-2 type transport system ATP-binding protein</fullName>
    </submittedName>
</protein>
<dbReference type="PROSITE" id="PS50893">
    <property type="entry name" value="ABC_TRANSPORTER_2"/>
    <property type="match status" value="1"/>
</dbReference>
<dbReference type="GO" id="GO:0005524">
    <property type="term" value="F:ATP binding"/>
    <property type="evidence" value="ECO:0007669"/>
    <property type="project" value="UniProtKB-KW"/>
</dbReference>
<dbReference type="GO" id="GO:0016887">
    <property type="term" value="F:ATP hydrolysis activity"/>
    <property type="evidence" value="ECO:0007669"/>
    <property type="project" value="InterPro"/>
</dbReference>
<dbReference type="InterPro" id="IPR017871">
    <property type="entry name" value="ABC_transporter-like_CS"/>
</dbReference>
<name>A0A1G7EMS0_9BACT</name>
<dbReference type="InterPro" id="IPR027417">
    <property type="entry name" value="P-loop_NTPase"/>
</dbReference>
<accession>A0A1G7EMS0</accession>
<dbReference type="Gene3D" id="3.40.50.300">
    <property type="entry name" value="P-loop containing nucleotide triphosphate hydrolases"/>
    <property type="match status" value="1"/>
</dbReference>
<dbReference type="PROSITE" id="PS00211">
    <property type="entry name" value="ABC_TRANSPORTER_1"/>
    <property type="match status" value="1"/>
</dbReference>